<comment type="caution">
    <text evidence="2">The sequence shown here is derived from an EMBL/GenBank/DDBJ whole genome shotgun (WGS) entry which is preliminary data.</text>
</comment>
<dbReference type="AlphaFoldDB" id="A0ABD6QHZ8"/>
<dbReference type="RefSeq" id="WP_076206567.1">
    <property type="nucleotide sequence ID" value="NZ_MBER01000116.1"/>
</dbReference>
<dbReference type="InterPro" id="IPR036637">
    <property type="entry name" value="Phosphohistidine_dom_sf"/>
</dbReference>
<evidence type="ECO:0000313" key="2">
    <source>
        <dbReference type="EMBL" id="OMC39571.1"/>
    </source>
</evidence>
<sequence length="117" mass="11599">MSTVLGNGTSAGDAGQVVGRVLRIEGVDDVIALLDDSSRAEGAVAVIADAGATFLAPILGDLAGLLCLNGTPGSHLAIVSRDYGMPALFSVQFVDGIPADGTTVCVDSTAGRVLVAT</sequence>
<dbReference type="Gene3D" id="3.50.30.10">
    <property type="entry name" value="Phosphohistidine domain"/>
    <property type="match status" value="1"/>
</dbReference>
<proteinExistence type="predicted"/>
<dbReference type="SUPFAM" id="SSF52009">
    <property type="entry name" value="Phosphohistidine domain"/>
    <property type="match status" value="1"/>
</dbReference>
<name>A0ABD6QHZ8_MYCFO</name>
<feature type="domain" description="PEP-utilising enzyme mobile" evidence="1">
    <location>
        <begin position="41"/>
        <end position="111"/>
    </location>
</feature>
<gene>
    <name evidence="2" type="ORF">A5742_05005</name>
</gene>
<evidence type="ECO:0000313" key="3">
    <source>
        <dbReference type="Proteomes" id="UP000187001"/>
    </source>
</evidence>
<reference evidence="2 3" key="1">
    <citation type="submission" date="2016-07" db="EMBL/GenBank/DDBJ databases">
        <authorList>
            <person name="Sutton G."/>
            <person name="Brinkac L."/>
            <person name="Sanka R."/>
            <person name="Adams M."/>
            <person name="Lau E."/>
            <person name="Kumar A."/>
            <person name="Macaden R."/>
        </authorList>
    </citation>
    <scope>NUCLEOTIDE SEQUENCE [LARGE SCALE GENOMIC DNA]</scope>
    <source>
        <strain evidence="2 3">GA-0871</strain>
    </source>
</reference>
<dbReference type="InterPro" id="IPR008279">
    <property type="entry name" value="PEP-util_enz_mobile_dom"/>
</dbReference>
<dbReference type="Proteomes" id="UP000187001">
    <property type="component" value="Unassembled WGS sequence"/>
</dbReference>
<dbReference type="EMBL" id="MBER01000116">
    <property type="protein sequence ID" value="OMC39571.1"/>
    <property type="molecule type" value="Genomic_DNA"/>
</dbReference>
<dbReference type="Pfam" id="PF00391">
    <property type="entry name" value="PEP-utilizers"/>
    <property type="match status" value="1"/>
</dbReference>
<evidence type="ECO:0000259" key="1">
    <source>
        <dbReference type="Pfam" id="PF00391"/>
    </source>
</evidence>
<protein>
    <recommendedName>
        <fullName evidence="1">PEP-utilising enzyme mobile domain-containing protein</fullName>
    </recommendedName>
</protein>
<organism evidence="2 3">
    <name type="scientific">Mycolicibacterium fortuitum</name>
    <name type="common">Mycobacterium fortuitum</name>
    <dbReference type="NCBI Taxonomy" id="1766"/>
    <lineage>
        <taxon>Bacteria</taxon>
        <taxon>Bacillati</taxon>
        <taxon>Actinomycetota</taxon>
        <taxon>Actinomycetes</taxon>
        <taxon>Mycobacteriales</taxon>
        <taxon>Mycobacteriaceae</taxon>
        <taxon>Mycolicibacterium</taxon>
    </lineage>
</organism>
<accession>A0ABD6QHZ8</accession>